<keyword evidence="2" id="KW-0614">Plasmid</keyword>
<dbReference type="InterPro" id="IPR002756">
    <property type="entry name" value="MfnF"/>
</dbReference>
<reference evidence="2 3" key="1">
    <citation type="journal article" date="2014" name="Genome Announc.">
        <title>Draft Genome Sequence of the Haloacid-Degrading Burkholderia caribensis Strain MBA4.</title>
        <authorList>
            <person name="Pan Y."/>
            <person name="Kong K.F."/>
            <person name="Tsang J.S."/>
        </authorList>
    </citation>
    <scope>NUCLEOTIDE SEQUENCE [LARGE SCALE GENOMIC DNA]</scope>
    <source>
        <strain evidence="2 3">MBA4</strain>
        <plasmid evidence="3">Plasmid</plasmid>
    </source>
</reference>
<evidence type="ECO:0000313" key="3">
    <source>
        <dbReference type="Proteomes" id="UP000019146"/>
    </source>
</evidence>
<protein>
    <submittedName>
        <fullName evidence="2">H4MPT-linked C1 transfer pathway protein</fullName>
    </submittedName>
</protein>
<organism evidence="2 3">
    <name type="scientific">Paraburkholderia caribensis MBA4</name>
    <dbReference type="NCBI Taxonomy" id="1323664"/>
    <lineage>
        <taxon>Bacteria</taxon>
        <taxon>Pseudomonadati</taxon>
        <taxon>Pseudomonadota</taxon>
        <taxon>Betaproteobacteria</taxon>
        <taxon>Burkholderiales</taxon>
        <taxon>Burkholderiaceae</taxon>
        <taxon>Paraburkholderia</taxon>
    </lineage>
</organism>
<evidence type="ECO:0000259" key="1">
    <source>
        <dbReference type="Pfam" id="PF01968"/>
    </source>
</evidence>
<gene>
    <name evidence="2" type="ORF">K788_0001565</name>
</gene>
<sequence length="353" mass="37859">MPRDLVIGWDIGGAHVKAARIEAGRVCDVMQWVCPLWQGMSHLDAVFEAAALRWPDHGDAEHAVTMSGEMADIFANREAGVAALAGKLASRFGRGASFYAGRSGWQPHEAVLEYWADVASANWHATAALIASRVPAAVLVDIGSTTTDFIAIREGVLASRGMDDAGRLRSGELVYQGIVRTPLCALSQRIRFRGQPHNVMNELFATTADVYRLTGELDPLHDQHPAADGGAKDRMASCQRLARMIGRDARDASMADWESFAREWRKAQLAHLSTNLAQVLGRVGLAHDVVLVSAGCGAFLADELAAQFGRDVIAFSSLTKADETAGGWTQVCAPAVAVALLRADEVQMADATV</sequence>
<dbReference type="SUPFAM" id="SSF53067">
    <property type="entry name" value="Actin-like ATPase domain"/>
    <property type="match status" value="1"/>
</dbReference>
<feature type="domain" description="Hydantoinase A/oxoprolinase" evidence="1">
    <location>
        <begin position="63"/>
        <end position="311"/>
    </location>
</feature>
<dbReference type="Pfam" id="PF01968">
    <property type="entry name" value="Hydantoinase_A"/>
    <property type="match status" value="1"/>
</dbReference>
<dbReference type="RefSeq" id="WP_035994900.1">
    <property type="nucleotide sequence ID" value="NZ_CP012748.1"/>
</dbReference>
<dbReference type="Proteomes" id="UP000019146">
    <property type="component" value="Plasmid unnamed"/>
</dbReference>
<dbReference type="GO" id="GO:0016787">
    <property type="term" value="F:hydrolase activity"/>
    <property type="evidence" value="ECO:0007669"/>
    <property type="project" value="InterPro"/>
</dbReference>
<dbReference type="Gene3D" id="3.30.420.40">
    <property type="match status" value="1"/>
</dbReference>
<dbReference type="Gene3D" id="3.30.420.190">
    <property type="entry name" value="conserved archaeal protein q6m145"/>
    <property type="match status" value="1"/>
</dbReference>
<dbReference type="InterPro" id="IPR043129">
    <property type="entry name" value="ATPase_NBD"/>
</dbReference>
<evidence type="ECO:0000313" key="2">
    <source>
        <dbReference type="EMBL" id="ALL70079.1"/>
    </source>
</evidence>
<dbReference type="GeneID" id="69973584"/>
<dbReference type="InterPro" id="IPR002821">
    <property type="entry name" value="Hydantoinase_A"/>
</dbReference>
<proteinExistence type="predicted"/>
<accession>A0A0P0RMA0</accession>
<geneLocation type="plasmid" evidence="3"/>
<name>A0A0P0RMA0_9BURK</name>
<dbReference type="EMBL" id="CP012748">
    <property type="protein sequence ID" value="ALL70079.1"/>
    <property type="molecule type" value="Genomic_DNA"/>
</dbReference>
<dbReference type="NCBIfam" id="TIGR03123">
    <property type="entry name" value="one_C_unchar_1"/>
    <property type="match status" value="1"/>
</dbReference>
<dbReference type="AlphaFoldDB" id="A0A0P0RMA0"/>
<dbReference type="KEGG" id="bcai:K788_0001565"/>